<accession>A0A6G1GY67</accession>
<proteinExistence type="predicted"/>
<evidence type="ECO:0000313" key="1">
    <source>
        <dbReference type="EMBL" id="KAF1985737.1"/>
    </source>
</evidence>
<name>A0A6G1GY67_9PEZI</name>
<keyword evidence="2" id="KW-1185">Reference proteome</keyword>
<dbReference type="AlphaFoldDB" id="A0A6G1GY67"/>
<reference evidence="1" key="1">
    <citation type="journal article" date="2020" name="Stud. Mycol.">
        <title>101 Dothideomycetes genomes: a test case for predicting lifestyles and emergence of pathogens.</title>
        <authorList>
            <person name="Haridas S."/>
            <person name="Albert R."/>
            <person name="Binder M."/>
            <person name="Bloem J."/>
            <person name="Labutti K."/>
            <person name="Salamov A."/>
            <person name="Andreopoulos B."/>
            <person name="Baker S."/>
            <person name="Barry K."/>
            <person name="Bills G."/>
            <person name="Bluhm B."/>
            <person name="Cannon C."/>
            <person name="Castanera R."/>
            <person name="Culley D."/>
            <person name="Daum C."/>
            <person name="Ezra D."/>
            <person name="Gonzalez J."/>
            <person name="Henrissat B."/>
            <person name="Kuo A."/>
            <person name="Liang C."/>
            <person name="Lipzen A."/>
            <person name="Lutzoni F."/>
            <person name="Magnuson J."/>
            <person name="Mondo S."/>
            <person name="Nolan M."/>
            <person name="Ohm R."/>
            <person name="Pangilinan J."/>
            <person name="Park H.-J."/>
            <person name="Ramirez L."/>
            <person name="Alfaro M."/>
            <person name="Sun H."/>
            <person name="Tritt A."/>
            <person name="Yoshinaga Y."/>
            <person name="Zwiers L.-H."/>
            <person name="Turgeon B."/>
            <person name="Goodwin S."/>
            <person name="Spatafora J."/>
            <person name="Crous P."/>
            <person name="Grigoriev I."/>
        </authorList>
    </citation>
    <scope>NUCLEOTIDE SEQUENCE</scope>
    <source>
        <strain evidence="1">CBS 113979</strain>
    </source>
</reference>
<sequence length="143" mass="16746">MDTPRQISRCERMEANCRILWGPGEYVIDLEYEDATAFYPYESWSTMVRRDFGDNFGLPLTMTPRTYRTAEAAWTELDRVLEGSARDAKRRPPVSEEEQRKIIAKDKEAAEAFNNNPNILMEGIEKVEKYRKEHPQPWEKAQA</sequence>
<organism evidence="1 2">
    <name type="scientific">Aulographum hederae CBS 113979</name>
    <dbReference type="NCBI Taxonomy" id="1176131"/>
    <lineage>
        <taxon>Eukaryota</taxon>
        <taxon>Fungi</taxon>
        <taxon>Dikarya</taxon>
        <taxon>Ascomycota</taxon>
        <taxon>Pezizomycotina</taxon>
        <taxon>Dothideomycetes</taxon>
        <taxon>Pleosporomycetidae</taxon>
        <taxon>Aulographales</taxon>
        <taxon>Aulographaceae</taxon>
    </lineage>
</organism>
<dbReference type="EMBL" id="ML977160">
    <property type="protein sequence ID" value="KAF1985737.1"/>
    <property type="molecule type" value="Genomic_DNA"/>
</dbReference>
<dbReference type="Proteomes" id="UP000800041">
    <property type="component" value="Unassembled WGS sequence"/>
</dbReference>
<gene>
    <name evidence="1" type="ORF">K402DRAFT_464073</name>
</gene>
<protein>
    <submittedName>
        <fullName evidence="1">Uncharacterized protein</fullName>
    </submittedName>
</protein>
<dbReference type="OrthoDB" id="3552169at2759"/>
<evidence type="ECO:0000313" key="2">
    <source>
        <dbReference type="Proteomes" id="UP000800041"/>
    </source>
</evidence>